<name>A0ACC2F801_DALPE</name>
<protein>
    <submittedName>
        <fullName evidence="1">Uncharacterized protein</fullName>
    </submittedName>
</protein>
<evidence type="ECO:0000313" key="1">
    <source>
        <dbReference type="EMBL" id="KAJ7987469.1"/>
    </source>
</evidence>
<dbReference type="EMBL" id="CM055759">
    <property type="protein sequence ID" value="KAJ7987469.1"/>
    <property type="molecule type" value="Genomic_DNA"/>
</dbReference>
<comment type="caution">
    <text evidence="1">The sequence shown here is derived from an EMBL/GenBank/DDBJ whole genome shotgun (WGS) entry which is preliminary data.</text>
</comment>
<gene>
    <name evidence="1" type="ORF">DPEC_G00326820</name>
</gene>
<proteinExistence type="predicted"/>
<accession>A0ACC2F801</accession>
<evidence type="ECO:0000313" key="2">
    <source>
        <dbReference type="Proteomes" id="UP001157502"/>
    </source>
</evidence>
<dbReference type="Proteomes" id="UP001157502">
    <property type="component" value="Chromosome 32"/>
</dbReference>
<sequence>MCAVEDTRESELGNHVSRRAELSPPSVCQTCVWSRGATLEELHLPLWSFLHAGAHRSSLPPDGVTDPSWSSILHASDSPSSPSPPPMSSTTPRIPVHLPVRVIPSSGS</sequence>
<organism evidence="1 2">
    <name type="scientific">Dallia pectoralis</name>
    <name type="common">Alaska blackfish</name>
    <dbReference type="NCBI Taxonomy" id="75939"/>
    <lineage>
        <taxon>Eukaryota</taxon>
        <taxon>Metazoa</taxon>
        <taxon>Chordata</taxon>
        <taxon>Craniata</taxon>
        <taxon>Vertebrata</taxon>
        <taxon>Euteleostomi</taxon>
        <taxon>Actinopterygii</taxon>
        <taxon>Neopterygii</taxon>
        <taxon>Teleostei</taxon>
        <taxon>Protacanthopterygii</taxon>
        <taxon>Esociformes</taxon>
        <taxon>Umbridae</taxon>
        <taxon>Dallia</taxon>
    </lineage>
</organism>
<reference evidence="1" key="1">
    <citation type="submission" date="2021-05" db="EMBL/GenBank/DDBJ databases">
        <authorList>
            <person name="Pan Q."/>
            <person name="Jouanno E."/>
            <person name="Zahm M."/>
            <person name="Klopp C."/>
            <person name="Cabau C."/>
            <person name="Louis A."/>
            <person name="Berthelot C."/>
            <person name="Parey E."/>
            <person name="Roest Crollius H."/>
            <person name="Montfort J."/>
            <person name="Robinson-Rechavi M."/>
            <person name="Bouchez O."/>
            <person name="Lampietro C."/>
            <person name="Lopez Roques C."/>
            <person name="Donnadieu C."/>
            <person name="Postlethwait J."/>
            <person name="Bobe J."/>
            <person name="Dillon D."/>
            <person name="Chandos A."/>
            <person name="von Hippel F."/>
            <person name="Guiguen Y."/>
        </authorList>
    </citation>
    <scope>NUCLEOTIDE SEQUENCE</scope>
    <source>
        <strain evidence="1">YG-Jan2019</strain>
    </source>
</reference>
<keyword evidence="2" id="KW-1185">Reference proteome</keyword>